<sequence>MSTHDDTIKTPAFDTFGNDELAAMEGITGPPADQLVRLCGILDAVAAEPGTELAVLENAAGAGILTLKLKAQLPGDAKVKVVAGDVERTMIDLATLRFKTAGLDGVRAQVIDGTAIPFADDSFDYSFIHFGIQLYPDPAKGLSESLRILRRGGTLALTTWHTPGFLPLLQQADPSFPTPPPMRHPLALRSTAASVLVDAGCAPDSVAIEDVCVRVPFEGVDAFFELMRKGMKGLVTDEERNGRMRRVIEETYGDGPFALEWLGLAIVGRKA</sequence>
<evidence type="ECO:0008006" key="3">
    <source>
        <dbReference type="Google" id="ProtNLM"/>
    </source>
</evidence>
<evidence type="ECO:0000313" key="2">
    <source>
        <dbReference type="Proteomes" id="UP000053890"/>
    </source>
</evidence>
<dbReference type="GeneID" id="28974564"/>
<dbReference type="CDD" id="cd02440">
    <property type="entry name" value="AdoMet_MTases"/>
    <property type="match status" value="1"/>
</dbReference>
<dbReference type="RefSeq" id="XP_018272540.1">
    <property type="nucleotide sequence ID" value="XM_018414116.1"/>
</dbReference>
<dbReference type="Proteomes" id="UP000053890">
    <property type="component" value="Unassembled WGS sequence"/>
</dbReference>
<accession>A0A194SAR9</accession>
<proteinExistence type="predicted"/>
<dbReference type="PANTHER" id="PTHR43591:SF24">
    <property type="entry name" value="2-METHOXY-6-POLYPRENYL-1,4-BENZOQUINOL METHYLASE, MITOCHONDRIAL"/>
    <property type="match status" value="1"/>
</dbReference>
<dbReference type="AlphaFoldDB" id="A0A194SAR9"/>
<dbReference type="InterPro" id="IPR029063">
    <property type="entry name" value="SAM-dependent_MTases_sf"/>
</dbReference>
<organism evidence="1 2">
    <name type="scientific">Rhodotorula graminis (strain WP1)</name>
    <dbReference type="NCBI Taxonomy" id="578459"/>
    <lineage>
        <taxon>Eukaryota</taxon>
        <taxon>Fungi</taxon>
        <taxon>Dikarya</taxon>
        <taxon>Basidiomycota</taxon>
        <taxon>Pucciniomycotina</taxon>
        <taxon>Microbotryomycetes</taxon>
        <taxon>Sporidiobolales</taxon>
        <taxon>Sporidiobolaceae</taxon>
        <taxon>Rhodotorula</taxon>
    </lineage>
</organism>
<dbReference type="Pfam" id="PF01209">
    <property type="entry name" value="Ubie_methyltran"/>
    <property type="match status" value="1"/>
</dbReference>
<dbReference type="SUPFAM" id="SSF53335">
    <property type="entry name" value="S-adenosyl-L-methionine-dependent methyltransferases"/>
    <property type="match status" value="1"/>
</dbReference>
<dbReference type="OMA" id="GISECHR"/>
<reference evidence="1 2" key="1">
    <citation type="journal article" date="2015" name="Front. Microbiol.">
        <title>Genome sequence of the plant growth promoting endophytic yeast Rhodotorula graminis WP1.</title>
        <authorList>
            <person name="Firrincieli A."/>
            <person name="Otillar R."/>
            <person name="Salamov A."/>
            <person name="Schmutz J."/>
            <person name="Khan Z."/>
            <person name="Redman R.S."/>
            <person name="Fleck N.D."/>
            <person name="Lindquist E."/>
            <person name="Grigoriev I.V."/>
            <person name="Doty S.L."/>
        </authorList>
    </citation>
    <scope>NUCLEOTIDE SEQUENCE [LARGE SCALE GENOMIC DNA]</scope>
    <source>
        <strain evidence="1 2">WP1</strain>
    </source>
</reference>
<protein>
    <recommendedName>
        <fullName evidence="3">Methyltransferase domain-containing protein</fullName>
    </recommendedName>
</protein>
<dbReference type="Gene3D" id="3.40.50.150">
    <property type="entry name" value="Vaccinia Virus protein VP39"/>
    <property type="match status" value="1"/>
</dbReference>
<keyword evidence="2" id="KW-1185">Reference proteome</keyword>
<dbReference type="PANTHER" id="PTHR43591">
    <property type="entry name" value="METHYLTRANSFERASE"/>
    <property type="match status" value="1"/>
</dbReference>
<gene>
    <name evidence="1" type="ORF">RHOBADRAFT_42832</name>
</gene>
<dbReference type="STRING" id="578459.A0A194SAR9"/>
<dbReference type="OrthoDB" id="3355826at2759"/>
<name>A0A194SAR9_RHOGW</name>
<evidence type="ECO:0000313" key="1">
    <source>
        <dbReference type="EMBL" id="KPV76491.1"/>
    </source>
</evidence>
<dbReference type="GO" id="GO:0008168">
    <property type="term" value="F:methyltransferase activity"/>
    <property type="evidence" value="ECO:0007669"/>
    <property type="project" value="TreeGrafter"/>
</dbReference>
<dbReference type="EMBL" id="KQ474076">
    <property type="protein sequence ID" value="KPV76491.1"/>
    <property type="molecule type" value="Genomic_DNA"/>
</dbReference>